<keyword evidence="1" id="KW-0479">Metal-binding</keyword>
<organism evidence="5 6">
    <name type="scientific">Heliobacterium mobile</name>
    <name type="common">Heliobacillus mobilis</name>
    <dbReference type="NCBI Taxonomy" id="28064"/>
    <lineage>
        <taxon>Bacteria</taxon>
        <taxon>Bacillati</taxon>
        <taxon>Bacillota</taxon>
        <taxon>Clostridia</taxon>
        <taxon>Eubacteriales</taxon>
        <taxon>Heliobacteriaceae</taxon>
        <taxon>Heliobacterium</taxon>
    </lineage>
</organism>
<dbReference type="InterPro" id="IPR002509">
    <property type="entry name" value="NODB_dom"/>
</dbReference>
<evidence type="ECO:0000313" key="6">
    <source>
        <dbReference type="Proteomes" id="UP000430670"/>
    </source>
</evidence>
<comment type="caution">
    <text evidence="5">The sequence shown here is derived from an EMBL/GenBank/DDBJ whole genome shotgun (WGS) entry which is preliminary data.</text>
</comment>
<dbReference type="AlphaFoldDB" id="A0A6I3SB78"/>
<evidence type="ECO:0000256" key="2">
    <source>
        <dbReference type="ARBA" id="ARBA00022801"/>
    </source>
</evidence>
<feature type="domain" description="NodB homology" evidence="4">
    <location>
        <begin position="67"/>
        <end position="250"/>
    </location>
</feature>
<feature type="compositionally biased region" description="Basic and acidic residues" evidence="3">
    <location>
        <begin position="18"/>
        <end position="45"/>
    </location>
</feature>
<keyword evidence="6" id="KW-1185">Reference proteome</keyword>
<keyword evidence="2" id="KW-0378">Hydrolase</keyword>
<dbReference type="OrthoDB" id="9806342at2"/>
<dbReference type="EMBL" id="WNKU01000001">
    <property type="protein sequence ID" value="MTV47512.1"/>
    <property type="molecule type" value="Genomic_DNA"/>
</dbReference>
<sequence>MIIGIGLVITRQTAQPPDGRDPSKEESLKEWNEEANREQPPEHHNQVQSLAQQYKGVLFYKGNETKKQTALTFDDGPDNVYTPRILDILRAKGIKATFFIVGVQARAHPNVLKRIVDEGHAIGNHSWDHPRLPSLSSAQVIEEVQSTEAEIERITGKRSDLFRPPYGLMTARELDELKSLGYRVIDWSVDTTDWKGESDKKILALVNKEISPGGIILQHCMAGRPGELEGTVKALPQIIDRLRAKGYQFVTVSALLE</sequence>
<dbReference type="InterPro" id="IPR011330">
    <property type="entry name" value="Glyco_hydro/deAcase_b/a-brl"/>
</dbReference>
<dbReference type="InterPro" id="IPR050248">
    <property type="entry name" value="Polysacc_deacetylase_ArnD"/>
</dbReference>
<dbReference type="SUPFAM" id="SSF88713">
    <property type="entry name" value="Glycoside hydrolase/deacetylase"/>
    <property type="match status" value="1"/>
</dbReference>
<evidence type="ECO:0000259" key="4">
    <source>
        <dbReference type="PROSITE" id="PS51677"/>
    </source>
</evidence>
<accession>A0A6I3SB78</accession>
<dbReference type="Pfam" id="PF01522">
    <property type="entry name" value="Polysacc_deac_1"/>
    <property type="match status" value="1"/>
</dbReference>
<dbReference type="PANTHER" id="PTHR10587">
    <property type="entry name" value="GLYCOSYL TRANSFERASE-RELATED"/>
    <property type="match status" value="1"/>
</dbReference>
<protein>
    <submittedName>
        <fullName evidence="5">Polysaccharide deacetylase family protein</fullName>
    </submittedName>
</protein>
<dbReference type="GO" id="GO:0016810">
    <property type="term" value="F:hydrolase activity, acting on carbon-nitrogen (but not peptide) bonds"/>
    <property type="evidence" value="ECO:0007669"/>
    <property type="project" value="InterPro"/>
</dbReference>
<reference evidence="5 6" key="1">
    <citation type="submission" date="2019-11" db="EMBL/GenBank/DDBJ databases">
        <title>Whole-genome sequence of a the green, strictly anaerobic photosynthetic bacterium Heliobacillus mobilis DSM 6151.</title>
        <authorList>
            <person name="Kyndt J.A."/>
            <person name="Meyer T.E."/>
        </authorList>
    </citation>
    <scope>NUCLEOTIDE SEQUENCE [LARGE SCALE GENOMIC DNA]</scope>
    <source>
        <strain evidence="5 6">DSM 6151</strain>
    </source>
</reference>
<dbReference type="Proteomes" id="UP000430670">
    <property type="component" value="Unassembled WGS sequence"/>
</dbReference>
<dbReference type="PANTHER" id="PTHR10587:SF133">
    <property type="entry name" value="CHITIN DEACETYLASE 1-RELATED"/>
    <property type="match status" value="1"/>
</dbReference>
<dbReference type="GO" id="GO:0016020">
    <property type="term" value="C:membrane"/>
    <property type="evidence" value="ECO:0007669"/>
    <property type="project" value="TreeGrafter"/>
</dbReference>
<name>A0A6I3SB78_HELMO</name>
<feature type="region of interest" description="Disordered" evidence="3">
    <location>
        <begin position="1"/>
        <end position="47"/>
    </location>
</feature>
<evidence type="ECO:0000313" key="5">
    <source>
        <dbReference type="EMBL" id="MTV47512.1"/>
    </source>
</evidence>
<dbReference type="PROSITE" id="PS51677">
    <property type="entry name" value="NODB"/>
    <property type="match status" value="1"/>
</dbReference>
<dbReference type="GO" id="GO:0046872">
    <property type="term" value="F:metal ion binding"/>
    <property type="evidence" value="ECO:0007669"/>
    <property type="project" value="UniProtKB-KW"/>
</dbReference>
<dbReference type="GO" id="GO:0005975">
    <property type="term" value="P:carbohydrate metabolic process"/>
    <property type="evidence" value="ECO:0007669"/>
    <property type="project" value="InterPro"/>
</dbReference>
<proteinExistence type="predicted"/>
<evidence type="ECO:0000256" key="1">
    <source>
        <dbReference type="ARBA" id="ARBA00022723"/>
    </source>
</evidence>
<dbReference type="CDD" id="cd10917">
    <property type="entry name" value="CE4_NodB_like_6s_7s"/>
    <property type="match status" value="1"/>
</dbReference>
<evidence type="ECO:0000256" key="3">
    <source>
        <dbReference type="SAM" id="MobiDB-lite"/>
    </source>
</evidence>
<gene>
    <name evidence="5" type="ORF">GJ688_00785</name>
</gene>
<dbReference type="Gene3D" id="3.20.20.370">
    <property type="entry name" value="Glycoside hydrolase/deacetylase"/>
    <property type="match status" value="1"/>
</dbReference>